<dbReference type="Proteomes" id="UP000030700">
    <property type="component" value="Unassembled WGS sequence"/>
</dbReference>
<name>A0A0S6VT35_9BACT</name>
<dbReference type="HOGENOM" id="CLU_041125_1_0_0"/>
<feature type="domain" description="Tc1-like transposase DDE" evidence="1">
    <location>
        <begin position="19"/>
        <end position="169"/>
    </location>
</feature>
<evidence type="ECO:0000313" key="2">
    <source>
        <dbReference type="EMBL" id="GAK50682.1"/>
    </source>
</evidence>
<keyword evidence="3" id="KW-1185">Reference proteome</keyword>
<dbReference type="AlphaFoldDB" id="A0A0S6VT35"/>
<gene>
    <name evidence="2" type="ORF">U14_01915</name>
</gene>
<dbReference type="Pfam" id="PF13358">
    <property type="entry name" value="DDE_3"/>
    <property type="match status" value="1"/>
</dbReference>
<reference evidence="2 3" key="1">
    <citation type="journal article" date="2015" name="PeerJ">
        <title>First genomic representation of candidate bacterial phylum KSB3 points to enhanced environmental sensing as a trigger of wastewater bulking.</title>
        <authorList>
            <person name="Sekiguchi Y."/>
            <person name="Ohashi A."/>
            <person name="Parks D.H."/>
            <person name="Yamauchi T."/>
            <person name="Tyson G.W."/>
            <person name="Hugenholtz P."/>
        </authorList>
    </citation>
    <scope>NUCLEOTIDE SEQUENCE [LARGE SCALE GENOMIC DNA]</scope>
</reference>
<sequence length="209" mass="24228">MRMEDLLDLYEQPYDPAQPVICFDERPCQLIGDRVTPLPMQSGQSRKEDTPYERHGVCCLLIAVEPLAGRRLVQVRPRRPKTDYAEFMQALAAQYPDATRLRVVQDNLNTHTAGSFYQAFEPAAAWALKQRFEFHATPIHASWLNMAEIELSAIARQCLDRRIPSQEVLEREVFACVKERNDHAITITWRFTTPKARETLKRHYTSIKN</sequence>
<dbReference type="STRING" id="1499966.U14_01915"/>
<dbReference type="InterPro" id="IPR038717">
    <property type="entry name" value="Tc1-like_DDE_dom"/>
</dbReference>
<evidence type="ECO:0000313" key="3">
    <source>
        <dbReference type="Proteomes" id="UP000030700"/>
    </source>
</evidence>
<dbReference type="InterPro" id="IPR047655">
    <property type="entry name" value="Transpos_IS630-like"/>
</dbReference>
<proteinExistence type="predicted"/>
<dbReference type="NCBIfam" id="NF033545">
    <property type="entry name" value="transpos_IS630"/>
    <property type="match status" value="1"/>
</dbReference>
<organism evidence="2 3">
    <name type="scientific">Candidatus Moduliflexus flocculans</name>
    <dbReference type="NCBI Taxonomy" id="1499966"/>
    <lineage>
        <taxon>Bacteria</taxon>
        <taxon>Candidatus Moduliflexota</taxon>
        <taxon>Candidatus Moduliflexia</taxon>
        <taxon>Candidatus Moduliflexales</taxon>
        <taxon>Candidatus Moduliflexaceae</taxon>
    </lineage>
</organism>
<protein>
    <submittedName>
        <fullName evidence="2">Transposase</fullName>
    </submittedName>
</protein>
<accession>A0A0S6VT35</accession>
<evidence type="ECO:0000259" key="1">
    <source>
        <dbReference type="Pfam" id="PF13358"/>
    </source>
</evidence>
<dbReference type="EMBL" id="DF820456">
    <property type="protein sequence ID" value="GAK50682.1"/>
    <property type="molecule type" value="Genomic_DNA"/>
</dbReference>